<dbReference type="PANTHER" id="PTHR23022">
    <property type="entry name" value="TRANSPOSABLE ELEMENT-RELATED"/>
    <property type="match status" value="1"/>
</dbReference>
<organism evidence="3 4">
    <name type="scientific">Tenebrio molitor</name>
    <name type="common">Yellow mealworm beetle</name>
    <dbReference type="NCBI Taxonomy" id="7067"/>
    <lineage>
        <taxon>Eukaryota</taxon>
        <taxon>Metazoa</taxon>
        <taxon>Ecdysozoa</taxon>
        <taxon>Arthropoda</taxon>
        <taxon>Hexapoda</taxon>
        <taxon>Insecta</taxon>
        <taxon>Pterygota</taxon>
        <taxon>Neoptera</taxon>
        <taxon>Endopterygota</taxon>
        <taxon>Coleoptera</taxon>
        <taxon>Polyphaga</taxon>
        <taxon>Cucujiformia</taxon>
        <taxon>Tenebrionidae</taxon>
        <taxon>Tenebrio</taxon>
    </lineage>
</organism>
<gene>
    <name evidence="3" type="ORF">GEV33_005542</name>
</gene>
<proteinExistence type="predicted"/>
<dbReference type="Proteomes" id="UP000719412">
    <property type="component" value="Unassembled WGS sequence"/>
</dbReference>
<keyword evidence="4" id="KW-1185">Reference proteome</keyword>
<dbReference type="AlphaFoldDB" id="A0A8J6HMA5"/>
<sequence>MPPLVIFKGKNLWNKWIPDNETFPGTSYTATPNGWMTAEVLKTDVACFSSLKTKWDSLLVTWQRSNAGMCPSKENFSKLLGRTWESLKESNIKNGFRATGIFDPDCNNQQRVNKNNYSTSLFNPEKLKRYLELKTLKVNTDRQDDISTSHTEAQSEISLPHTGQGASPILNTFEEILLENMKTQKVPPTVKTGKKKIAGTGQLLTFKDAINKKRALEETTISKKKSKRLKKVSSSSSDGVDDIPEYSSESADDISDENLNPSSDDNCDVVKPGDYVLVQFPTKKTRIVRHQKCKRLLPEAEKYTGHSFRSSSATILVDAGWKSTTVAEGYINTSKNNKMDSANKIINAVQASSSSMDSRNIPWLAFLVFQDVVSKELLTDFQKPKAIPEELGQEEKGLQLPMMITARNELQEVRSVAVSERTVKKMLEEHGLSARTLAHCLLLTREHRVARLLIAHEHRNWGIEEWGRILFTDESRFCLRSPDGRQRVWRSTGQRVAQCNFVPGISFGSGSIMVWGGTSMEARTELVVVNGGAMTANRYIRDILEPHVLPFATFIGNDSILMHDNARPHIDLIVNEYLDTVEIHHMTWPARSPNLNPIDHVWDMVGRRVKDRTPAPANLRDLSAAVIQECQQIDQAVIQDLFEGMPRRMEARNGAHSRANGGCRSPHQKMSEVTPSDRDLPHKGSMSSGRAPRWCSAHCPRRVPTMKMAPLQASNLKQEDNLRPQKMYHTANDTTERLSAFSPDNHVADPLERGRISKECGVDSEEQHTGCLGLYFHRSPNKECAVVPSGADHASVAGTCHNVIPLVSRETDGPNVHRHSQK</sequence>
<feature type="region of interest" description="Disordered" evidence="1">
    <location>
        <begin position="655"/>
        <end position="695"/>
    </location>
</feature>
<dbReference type="Pfam" id="PF13358">
    <property type="entry name" value="DDE_3"/>
    <property type="match status" value="1"/>
</dbReference>
<reference evidence="3" key="2">
    <citation type="submission" date="2021-08" db="EMBL/GenBank/DDBJ databases">
        <authorList>
            <person name="Eriksson T."/>
        </authorList>
    </citation>
    <scope>NUCLEOTIDE SEQUENCE</scope>
    <source>
        <strain evidence="3">Stoneville</strain>
        <tissue evidence="3">Whole head</tissue>
    </source>
</reference>
<dbReference type="Gene3D" id="3.30.420.10">
    <property type="entry name" value="Ribonuclease H-like superfamily/Ribonuclease H"/>
    <property type="match status" value="1"/>
</dbReference>
<dbReference type="EMBL" id="JABDTM020019977">
    <property type="protein sequence ID" value="KAH0817249.1"/>
    <property type="molecule type" value="Genomic_DNA"/>
</dbReference>
<evidence type="ECO:0000313" key="3">
    <source>
        <dbReference type="EMBL" id="KAH0817249.1"/>
    </source>
</evidence>
<feature type="compositionally biased region" description="Acidic residues" evidence="1">
    <location>
        <begin position="239"/>
        <end position="256"/>
    </location>
</feature>
<dbReference type="InterPro" id="IPR052338">
    <property type="entry name" value="Transposase_5"/>
</dbReference>
<evidence type="ECO:0000313" key="4">
    <source>
        <dbReference type="Proteomes" id="UP000719412"/>
    </source>
</evidence>
<protein>
    <recommendedName>
        <fullName evidence="2">Tc1-like transposase DDE domain-containing protein</fullName>
    </recommendedName>
</protein>
<feature type="region of interest" description="Disordered" evidence="1">
    <location>
        <begin position="221"/>
        <end position="266"/>
    </location>
</feature>
<reference evidence="3" key="1">
    <citation type="journal article" date="2020" name="J Insects Food Feed">
        <title>The yellow mealworm (Tenebrio molitor) genome: a resource for the emerging insects as food and feed industry.</title>
        <authorList>
            <person name="Eriksson T."/>
            <person name="Andere A."/>
            <person name="Kelstrup H."/>
            <person name="Emery V."/>
            <person name="Picard C."/>
        </authorList>
    </citation>
    <scope>NUCLEOTIDE SEQUENCE</scope>
    <source>
        <strain evidence="3">Stoneville</strain>
        <tissue evidence="3">Whole head</tissue>
    </source>
</reference>
<evidence type="ECO:0000259" key="2">
    <source>
        <dbReference type="Pfam" id="PF13358"/>
    </source>
</evidence>
<accession>A0A8J6HMA5</accession>
<feature type="domain" description="Tc1-like transposase DDE" evidence="2">
    <location>
        <begin position="468"/>
        <end position="612"/>
    </location>
</feature>
<evidence type="ECO:0000256" key="1">
    <source>
        <dbReference type="SAM" id="MobiDB-lite"/>
    </source>
</evidence>
<comment type="caution">
    <text evidence="3">The sequence shown here is derived from an EMBL/GenBank/DDBJ whole genome shotgun (WGS) entry which is preliminary data.</text>
</comment>
<feature type="compositionally biased region" description="Basic residues" evidence="1">
    <location>
        <begin position="222"/>
        <end position="231"/>
    </location>
</feature>
<dbReference type="InterPro" id="IPR036397">
    <property type="entry name" value="RNaseH_sf"/>
</dbReference>
<name>A0A8J6HMA5_TENMO</name>
<dbReference type="InterPro" id="IPR038717">
    <property type="entry name" value="Tc1-like_DDE_dom"/>
</dbReference>
<dbReference type="PANTHER" id="PTHR23022:SF135">
    <property type="entry name" value="SI:DKEY-77F5.3"/>
    <property type="match status" value="1"/>
</dbReference>
<dbReference type="GO" id="GO:0003676">
    <property type="term" value="F:nucleic acid binding"/>
    <property type="evidence" value="ECO:0007669"/>
    <property type="project" value="InterPro"/>
</dbReference>